<dbReference type="GO" id="GO:0006508">
    <property type="term" value="P:proteolysis"/>
    <property type="evidence" value="ECO:0007669"/>
    <property type="project" value="UniProtKB-KW"/>
</dbReference>
<evidence type="ECO:0000256" key="1">
    <source>
        <dbReference type="ARBA" id="ARBA00004613"/>
    </source>
</evidence>
<evidence type="ECO:0000256" key="5">
    <source>
        <dbReference type="ARBA" id="ARBA00022690"/>
    </source>
</evidence>
<dbReference type="Proteomes" id="UP000326041">
    <property type="component" value="Chromosome"/>
</dbReference>
<protein>
    <submittedName>
        <fullName evidence="11">Serine protease</fullName>
    </submittedName>
</protein>
<dbReference type="GO" id="GO:0008233">
    <property type="term" value="F:peptidase activity"/>
    <property type="evidence" value="ECO:0007669"/>
    <property type="project" value="UniProtKB-KW"/>
</dbReference>
<dbReference type="InterPro" id="IPR000691">
    <property type="entry name" value="Prot_inh_I16_SSI"/>
</dbReference>
<evidence type="ECO:0000256" key="2">
    <source>
        <dbReference type="ARBA" id="ARBA00010472"/>
    </source>
</evidence>
<feature type="signal peptide" evidence="9">
    <location>
        <begin position="1"/>
        <end position="30"/>
    </location>
</feature>
<dbReference type="RefSeq" id="WP_055607807.1">
    <property type="nucleotide sequence ID" value="NZ_CP023697.1"/>
</dbReference>
<evidence type="ECO:0000313" key="12">
    <source>
        <dbReference type="Proteomes" id="UP000326041"/>
    </source>
</evidence>
<dbReference type="InterPro" id="IPR020054">
    <property type="entry name" value="Prot_inh_SSI_I16_CS"/>
</dbReference>
<keyword evidence="6 8" id="KW-0722">Serine protease inhibitor</keyword>
<dbReference type="PRINTS" id="PR00294">
    <property type="entry name" value="SSBTLNINHBTR"/>
</dbReference>
<dbReference type="Pfam" id="PF00720">
    <property type="entry name" value="SSI"/>
    <property type="match status" value="1"/>
</dbReference>
<dbReference type="InterPro" id="IPR023549">
    <property type="entry name" value="Subtilisin_inhibitor"/>
</dbReference>
<dbReference type="GeneID" id="95538390"/>
<feature type="domain" description="Subtilisin inhibitor" evidence="10">
    <location>
        <begin position="40"/>
        <end position="124"/>
    </location>
</feature>
<reference evidence="11 12" key="1">
    <citation type="submission" date="2017-09" db="EMBL/GenBank/DDBJ databases">
        <authorList>
            <person name="Lee N."/>
            <person name="Cho B.-K."/>
        </authorList>
    </citation>
    <scope>NUCLEOTIDE SEQUENCE [LARGE SCALE GENOMIC DNA]</scope>
    <source>
        <strain evidence="11 12">ATCC 13879</strain>
    </source>
</reference>
<evidence type="ECO:0000259" key="10">
    <source>
        <dbReference type="Pfam" id="PF00720"/>
    </source>
</evidence>
<comment type="similarity">
    <text evidence="2 8">Belongs to the protease inhibitor I16 (SSI) family.</text>
</comment>
<keyword evidence="9" id="KW-0732">Signal</keyword>
<proteinExistence type="inferred from homology"/>
<keyword evidence="11" id="KW-0645">Protease</keyword>
<evidence type="ECO:0000313" key="11">
    <source>
        <dbReference type="EMBL" id="QEV09006.1"/>
    </source>
</evidence>
<dbReference type="PROSITE" id="PS00999">
    <property type="entry name" value="SSI"/>
    <property type="match status" value="1"/>
</dbReference>
<keyword evidence="11" id="KW-0378">Hydrolase</keyword>
<dbReference type="Gene3D" id="3.30.350.10">
    <property type="entry name" value="Subtilisin inhibitor-like"/>
    <property type="match status" value="1"/>
</dbReference>
<comment type="subunit">
    <text evidence="3">Homodimer.</text>
</comment>
<feature type="chain" id="PRO_5047191323" evidence="9">
    <location>
        <begin position="31"/>
        <end position="144"/>
    </location>
</feature>
<accession>A0ABX6B4J4</accession>
<name>A0ABX6B4J4_9ACTN</name>
<evidence type="ECO:0000256" key="9">
    <source>
        <dbReference type="SAM" id="SignalP"/>
    </source>
</evidence>
<evidence type="ECO:0000256" key="3">
    <source>
        <dbReference type="ARBA" id="ARBA00011738"/>
    </source>
</evidence>
<evidence type="ECO:0000256" key="7">
    <source>
        <dbReference type="ARBA" id="ARBA00023157"/>
    </source>
</evidence>
<dbReference type="InterPro" id="IPR036819">
    <property type="entry name" value="Subtilisin_inhibitor-like_sf"/>
</dbReference>
<dbReference type="PROSITE" id="PS51257">
    <property type="entry name" value="PROKAR_LIPOPROTEIN"/>
    <property type="match status" value="1"/>
</dbReference>
<keyword evidence="4" id="KW-0964">Secreted</keyword>
<keyword evidence="7" id="KW-1015">Disulfide bond</keyword>
<dbReference type="EMBL" id="CP023697">
    <property type="protein sequence ID" value="QEV09006.1"/>
    <property type="molecule type" value="Genomic_DNA"/>
</dbReference>
<sequence length="144" mass="15228">MTYTSLKAVRGALLAATAFLACLAPTPAQADPDSRGTSDTWLVLGVDQGETRTGTAPGRLLLCDPPQGHPRAIDACAELTAADGRIAGIPARDTYCPMVHAPVTAHAYGEWRGRPVEYTETFSNRCLMEARTGSVFVLDGPQPS</sequence>
<dbReference type="SUPFAM" id="SSF55399">
    <property type="entry name" value="Subtilisin inhibitor"/>
    <property type="match status" value="1"/>
</dbReference>
<evidence type="ECO:0000256" key="4">
    <source>
        <dbReference type="ARBA" id="ARBA00022525"/>
    </source>
</evidence>
<keyword evidence="12" id="KW-1185">Reference proteome</keyword>
<keyword evidence="5 8" id="KW-0646">Protease inhibitor</keyword>
<comment type="subcellular location">
    <subcellularLocation>
        <location evidence="1">Secreted</location>
    </subcellularLocation>
</comment>
<gene>
    <name evidence="11" type="ORF">CP972_28340</name>
</gene>
<evidence type="ECO:0000256" key="6">
    <source>
        <dbReference type="ARBA" id="ARBA00022900"/>
    </source>
</evidence>
<organism evidence="11 12">
    <name type="scientific">Streptomyces prasinus</name>
    <dbReference type="NCBI Taxonomy" id="67345"/>
    <lineage>
        <taxon>Bacteria</taxon>
        <taxon>Bacillati</taxon>
        <taxon>Actinomycetota</taxon>
        <taxon>Actinomycetes</taxon>
        <taxon>Kitasatosporales</taxon>
        <taxon>Streptomycetaceae</taxon>
        <taxon>Streptomyces</taxon>
    </lineage>
</organism>
<evidence type="ECO:0000256" key="8">
    <source>
        <dbReference type="RuleBase" id="RU003471"/>
    </source>
</evidence>